<feature type="domain" description="SaeA N-terminal" evidence="2">
    <location>
        <begin position="11"/>
        <end position="71"/>
    </location>
</feature>
<dbReference type="Pfam" id="PF25832">
    <property type="entry name" value="Fn3_SaeA_2nd"/>
    <property type="match status" value="1"/>
</dbReference>
<evidence type="ECO:0000259" key="2">
    <source>
        <dbReference type="Pfam" id="PF25831"/>
    </source>
</evidence>
<dbReference type="InterPro" id="IPR058693">
    <property type="entry name" value="Fn3_SaeA_3rd"/>
</dbReference>
<feature type="domain" description="SaeA fourth Fn3-like" evidence="6">
    <location>
        <begin position="519"/>
        <end position="603"/>
    </location>
</feature>
<dbReference type="Proteomes" id="UP000199103">
    <property type="component" value="Chromosome I"/>
</dbReference>
<feature type="compositionally biased region" description="Low complexity" evidence="1">
    <location>
        <begin position="107"/>
        <end position="126"/>
    </location>
</feature>
<sequence>MRAPGRQDDPIFEDLKAWRDRAVRESRIPLGAFKDSYLRSIARSGRRAAREIERMLPTSLRPFAAEVADQMDRLSTPVAPQLAQPQPQSPEPQSPEPVEGPLHDQQGSPSMTDTDPSTGSGTSDTGWTAEDLPRTESGSAPQSSIPEPVEERAADRRPHPTTTPSHPSTGSGPFSGEGSSTRPMTGDGLDVNRFVPYDYSEPAGEVVNLSVTATEQGLAVRWPPPESAGGRVTAYRLVGADDSYPPYAPEQADLIALTTDLTATDGRGFGSAIRHLQVWRNTGDSIGELYLRQPKLHAEGAAVAPVQQVDISEDQGQVIARWTTLPGVDRVHVFRIPAERAARGADPHYRILSDQPCLGGFVDRQAERGRRFVYLFQAEAAIGDKSMLSAPVRRELTVSAVLDAIDDLSVEQGGDDNEPVFALAWRPPSAGRVVIYRTPNGPRAGAEGMVVDLSALPSMELKDEALLTHPLSRLADGRDAMTDVPWPRDWDRAYLTPVTVLDRRGKVGRSVPAVRVHQVTDPVLVERCDEQIVKFGWPSDAASVVLQVTGVDQPPVPDEWPMEIARQRYELLGGFPFPKPLPAAGCTVHLAGRSYTAGKPDQHGQQIGVPVVGTPISVTYRGLLRLRYQVRPKRGLLRKEIGIQIAAQQELLDNRVPPFVLVHRTDRLPLHPDDGDVLEVTQDIDEVTPPTRRFQPRRLSPQFADCAWKASVKGLGGGFIRLFVDVPATVLTRVALLDPAVDELRVR</sequence>
<dbReference type="InterPro" id="IPR058692">
    <property type="entry name" value="Fn3_SaeA_2nd"/>
</dbReference>
<evidence type="ECO:0000259" key="7">
    <source>
        <dbReference type="Pfam" id="PF25836"/>
    </source>
</evidence>
<feature type="domain" description="SaeA fifth Fn3-like" evidence="7">
    <location>
        <begin position="623"/>
        <end position="745"/>
    </location>
</feature>
<feature type="domain" description="SaeA second Fn3-like" evidence="4">
    <location>
        <begin position="306"/>
        <end position="396"/>
    </location>
</feature>
<feature type="region of interest" description="Disordered" evidence="1">
    <location>
        <begin position="55"/>
        <end position="189"/>
    </location>
</feature>
<dbReference type="RefSeq" id="WP_091525927.1">
    <property type="nucleotide sequence ID" value="NZ_LT629772.1"/>
</dbReference>
<dbReference type="OrthoDB" id="4362456at2"/>
<evidence type="ECO:0000259" key="6">
    <source>
        <dbReference type="Pfam" id="PF25835"/>
    </source>
</evidence>
<dbReference type="EMBL" id="LT629772">
    <property type="protein sequence ID" value="SDS76284.1"/>
    <property type="molecule type" value="Genomic_DNA"/>
</dbReference>
<reference evidence="8 9" key="1">
    <citation type="submission" date="2016-10" db="EMBL/GenBank/DDBJ databases">
        <authorList>
            <person name="de Groot N.N."/>
        </authorList>
    </citation>
    <scope>NUCLEOTIDE SEQUENCE [LARGE SCALE GENOMIC DNA]</scope>
    <source>
        <strain evidence="8 9">DSM 21800</strain>
    </source>
</reference>
<dbReference type="InterPro" id="IPR058695">
    <property type="entry name" value="SaeA_N"/>
</dbReference>
<dbReference type="InterPro" id="IPR058691">
    <property type="entry name" value="Fn3_SaeA_1st"/>
</dbReference>
<evidence type="ECO:0000256" key="1">
    <source>
        <dbReference type="SAM" id="MobiDB-lite"/>
    </source>
</evidence>
<gene>
    <name evidence="8" type="ORF">SAMN04489812_2944</name>
</gene>
<dbReference type="STRING" id="630515.SAMN04489812_2944"/>
<organism evidence="8 9">
    <name type="scientific">Microlunatus soli</name>
    <dbReference type="NCBI Taxonomy" id="630515"/>
    <lineage>
        <taxon>Bacteria</taxon>
        <taxon>Bacillati</taxon>
        <taxon>Actinomycetota</taxon>
        <taxon>Actinomycetes</taxon>
        <taxon>Propionibacteriales</taxon>
        <taxon>Propionibacteriaceae</taxon>
        <taxon>Microlunatus</taxon>
    </lineage>
</organism>
<dbReference type="AlphaFoldDB" id="A0A1H1UUN9"/>
<keyword evidence="9" id="KW-1185">Reference proteome</keyword>
<evidence type="ECO:0000259" key="3">
    <source>
        <dbReference type="Pfam" id="PF25832"/>
    </source>
</evidence>
<dbReference type="InterPro" id="IPR058694">
    <property type="entry name" value="Fn3_SaeA_4th"/>
</dbReference>
<evidence type="ECO:0000259" key="4">
    <source>
        <dbReference type="Pfam" id="PF25833"/>
    </source>
</evidence>
<feature type="compositionally biased region" description="Polar residues" evidence="1">
    <location>
        <begin position="136"/>
        <end position="145"/>
    </location>
</feature>
<accession>A0A1H1UUN9</accession>
<dbReference type="Pfam" id="PF25831">
    <property type="entry name" value="SaeA_1st"/>
    <property type="match status" value="1"/>
</dbReference>
<feature type="compositionally biased region" description="Low complexity" evidence="1">
    <location>
        <begin position="160"/>
        <end position="176"/>
    </location>
</feature>
<evidence type="ECO:0000259" key="5">
    <source>
        <dbReference type="Pfam" id="PF25834"/>
    </source>
</evidence>
<dbReference type="Pfam" id="PF25834">
    <property type="entry name" value="Fn3_SaeA_4th"/>
    <property type="match status" value="1"/>
</dbReference>
<name>A0A1H1UUN9_9ACTN</name>
<evidence type="ECO:0000313" key="8">
    <source>
        <dbReference type="EMBL" id="SDS76284.1"/>
    </source>
</evidence>
<dbReference type="Pfam" id="PF25833">
    <property type="entry name" value="Fn3_SaeA_3rd"/>
    <property type="match status" value="1"/>
</dbReference>
<dbReference type="InterPro" id="IPR058696">
    <property type="entry name" value="Fn3_SaeA_5th"/>
</dbReference>
<dbReference type="Pfam" id="PF25836">
    <property type="entry name" value="Fn3_SaeA_6th"/>
    <property type="match status" value="1"/>
</dbReference>
<dbReference type="Pfam" id="PF25835">
    <property type="entry name" value="Fn3_SaeA_5th"/>
    <property type="match status" value="1"/>
</dbReference>
<proteinExistence type="predicted"/>
<feature type="compositionally biased region" description="Basic and acidic residues" evidence="1">
    <location>
        <begin position="149"/>
        <end position="158"/>
    </location>
</feature>
<feature type="compositionally biased region" description="Low complexity" evidence="1">
    <location>
        <begin position="77"/>
        <end position="86"/>
    </location>
</feature>
<evidence type="ECO:0000313" key="9">
    <source>
        <dbReference type="Proteomes" id="UP000199103"/>
    </source>
</evidence>
<feature type="domain" description="SaeA first Fn3-like" evidence="3">
    <location>
        <begin position="208"/>
        <end position="301"/>
    </location>
</feature>
<protein>
    <submittedName>
        <fullName evidence="8">Uncharacterized protein</fullName>
    </submittedName>
</protein>
<feature type="domain" description="SaeA third Fn3-like" evidence="5">
    <location>
        <begin position="413"/>
        <end position="511"/>
    </location>
</feature>